<evidence type="ECO:0000313" key="2">
    <source>
        <dbReference type="Proteomes" id="UP000315115"/>
    </source>
</evidence>
<evidence type="ECO:0000313" key="1">
    <source>
        <dbReference type="EMBL" id="BBL91801.1"/>
    </source>
</evidence>
<gene>
    <name evidence="1" type="ORF">VroAM7_44540</name>
</gene>
<name>A0A510IEE4_9VIBR</name>
<proteinExistence type="predicted"/>
<organism evidence="1 2">
    <name type="scientific">Vibrio rotiferianus</name>
    <dbReference type="NCBI Taxonomy" id="190895"/>
    <lineage>
        <taxon>Bacteria</taxon>
        <taxon>Pseudomonadati</taxon>
        <taxon>Pseudomonadota</taxon>
        <taxon>Gammaproteobacteria</taxon>
        <taxon>Vibrionales</taxon>
        <taxon>Vibrionaceae</taxon>
        <taxon>Vibrio</taxon>
    </lineage>
</organism>
<protein>
    <submittedName>
        <fullName evidence="1">Uncharacterized protein</fullName>
    </submittedName>
</protein>
<dbReference type="AlphaFoldDB" id="A0A510IEE4"/>
<dbReference type="EMBL" id="AP019799">
    <property type="protein sequence ID" value="BBL91801.1"/>
    <property type="molecule type" value="Genomic_DNA"/>
</dbReference>
<accession>A0A510IEE4</accession>
<reference evidence="2" key="1">
    <citation type="submission" date="2019-07" db="EMBL/GenBank/DDBJ databases">
        <title>Complete Genome Sequences of Vibrion rotiferianus strain AM7.</title>
        <authorList>
            <person name="Miyazaki K."/>
            <person name="Wiseschart A."/>
            <person name="Pootanakit K."/>
            <person name="Ishimori K."/>
            <person name="Kitahara K."/>
        </authorList>
    </citation>
    <scope>NUCLEOTIDE SEQUENCE [LARGE SCALE GENOMIC DNA]</scope>
    <source>
        <strain evidence="2">AM7</strain>
    </source>
</reference>
<sequence length="168" mass="18440">MNDQILVEIRDSLRELKALATPAIYVNADCFTPEQEQDLKDSLSKVNGGMLVSNPPAEALALKQKLFNGLNTKREVLDIVNAINALAIANTDVLHVMVEFAGHVNGLGVRVNHVATNYDTSNRTHLMNVCVYLDEEDALQELLAAESQLTELIIEAREEAEAKAEVEA</sequence>
<dbReference type="Proteomes" id="UP000315115">
    <property type="component" value="Chromosome 2"/>
</dbReference>
<dbReference type="RefSeq" id="WP_143694007.1">
    <property type="nucleotide sequence ID" value="NZ_AP019799.1"/>
</dbReference>